<dbReference type="InterPro" id="IPR046346">
    <property type="entry name" value="Aminoacid_DH-like_N_sf"/>
</dbReference>
<feature type="binding site" evidence="8">
    <location>
        <position position="108"/>
    </location>
    <ligand>
        <name>shikimate</name>
        <dbReference type="ChEBI" id="CHEBI:36208"/>
    </ligand>
</feature>
<sequence>MTITGTTKLAGVIGWPVEHSRSPLLHNHWCASHDIDGAYVPLPVPPGSLDVALRGLQAAGFRGINVTIPHKEDAFRFVDRKTQSALRAGAVNTIVFEDDGTTTGDCTDGKGFLANLHAHGVGNSRHAMILGAGGAARAVAAALLDSGCRITIANRTLQRAIALRDALEGGEVVEWDAWPGQLASCDLLVNATSLGLGGSAGYDWSGSLSGAAPDLIVSDVVYVPLMTPLLQAARMRDLKIVDGLGMLIQQARAGFNAWFGILPQVDDTARALLLHSLNGD</sequence>
<dbReference type="SUPFAM" id="SSF53223">
    <property type="entry name" value="Aminoacid dehydrogenase-like, N-terminal domain"/>
    <property type="match status" value="1"/>
</dbReference>
<dbReference type="GO" id="GO:0004764">
    <property type="term" value="F:shikimate 3-dehydrogenase (NADP+) activity"/>
    <property type="evidence" value="ECO:0007669"/>
    <property type="project" value="UniProtKB-UniRule"/>
</dbReference>
<comment type="function">
    <text evidence="8">Involved in the biosynthesis of the chorismate, which leads to the biosynthesis of aromatic amino acids. Catalyzes the reversible NADPH linked reduction of 3-dehydroshikimate (DHSA) to yield shikimate (SA).</text>
</comment>
<dbReference type="Gene3D" id="3.40.50.10860">
    <property type="entry name" value="Leucine Dehydrogenase, chain A, domain 1"/>
    <property type="match status" value="1"/>
</dbReference>
<feature type="binding site" evidence="8">
    <location>
        <position position="243"/>
    </location>
    <ligand>
        <name>NADP(+)</name>
        <dbReference type="ChEBI" id="CHEBI:58349"/>
    </ligand>
</feature>
<dbReference type="PANTHER" id="PTHR21089">
    <property type="entry name" value="SHIKIMATE DEHYDROGENASE"/>
    <property type="match status" value="1"/>
</dbReference>
<evidence type="ECO:0000313" key="9">
    <source>
        <dbReference type="EMBL" id="AQS86999.1"/>
    </source>
</evidence>
<comment type="subunit">
    <text evidence="8">Homodimer.</text>
</comment>
<feature type="binding site" evidence="8">
    <location>
        <begin position="131"/>
        <end position="135"/>
    </location>
    <ligand>
        <name>NADP(+)</name>
        <dbReference type="ChEBI" id="CHEBI:58349"/>
    </ligand>
</feature>
<dbReference type="Proteomes" id="UP000188604">
    <property type="component" value="Chromosome"/>
</dbReference>
<dbReference type="InterPro" id="IPR011342">
    <property type="entry name" value="Shikimate_DH"/>
</dbReference>
<feature type="binding site" evidence="8">
    <location>
        <position position="222"/>
    </location>
    <ligand>
        <name>shikimate</name>
        <dbReference type="ChEBI" id="CHEBI:36208"/>
    </ligand>
</feature>
<dbReference type="Pfam" id="PF08501">
    <property type="entry name" value="Shikimate_dh_N"/>
    <property type="match status" value="1"/>
</dbReference>
<keyword evidence="4 8" id="KW-0521">NADP</keyword>
<comment type="caution">
    <text evidence="8">Lacks conserved residue(s) required for the propagation of feature annotation.</text>
</comment>
<protein>
    <recommendedName>
        <fullName evidence="2 8">Shikimate dehydrogenase (NADP(+))</fullName>
        <shortName evidence="8">SDH</shortName>
        <ecNumber evidence="2 8">1.1.1.25</ecNumber>
    </recommendedName>
</protein>
<dbReference type="Gene3D" id="3.40.50.720">
    <property type="entry name" value="NAD(P)-binding Rossmann-like Domain"/>
    <property type="match status" value="1"/>
</dbReference>
<evidence type="ECO:0000256" key="8">
    <source>
        <dbReference type="HAMAP-Rule" id="MF_00222"/>
    </source>
</evidence>
<dbReference type="Pfam" id="PF01488">
    <property type="entry name" value="Shikimate_DH"/>
    <property type="match status" value="1"/>
</dbReference>
<dbReference type="SUPFAM" id="SSF51735">
    <property type="entry name" value="NAD(P)-binding Rossmann-fold domains"/>
    <property type="match status" value="1"/>
</dbReference>
<evidence type="ECO:0000256" key="6">
    <source>
        <dbReference type="ARBA" id="ARBA00023141"/>
    </source>
</evidence>
<comment type="similarity">
    <text evidence="8">Belongs to the shikimate dehydrogenase family.</text>
</comment>
<reference evidence="9 10" key="1">
    <citation type="submission" date="2016-03" db="EMBL/GenBank/DDBJ databases">
        <title>Acetic acid bacteria sequencing.</title>
        <authorList>
            <person name="Brandt J."/>
            <person name="Jakob F."/>
            <person name="Vogel R.F."/>
        </authorList>
    </citation>
    <scope>NUCLEOTIDE SEQUENCE [LARGE SCALE GENOMIC DNA]</scope>
    <source>
        <strain evidence="9 10">NBRC 101099</strain>
    </source>
</reference>
<evidence type="ECO:0000256" key="3">
    <source>
        <dbReference type="ARBA" id="ARBA00022605"/>
    </source>
</evidence>
<dbReference type="InterPro" id="IPR041121">
    <property type="entry name" value="SDH_C"/>
</dbReference>
<feature type="binding site" evidence="8">
    <location>
        <position position="92"/>
    </location>
    <ligand>
        <name>shikimate</name>
        <dbReference type="ChEBI" id="CHEBI:36208"/>
    </ligand>
</feature>
<feature type="binding site" evidence="8">
    <location>
        <begin position="154"/>
        <end position="159"/>
    </location>
    <ligand>
        <name>NADP(+)</name>
        <dbReference type="ChEBI" id="CHEBI:58349"/>
    </ligand>
</feature>
<comment type="catalytic activity">
    <reaction evidence="7 8">
        <text>shikimate + NADP(+) = 3-dehydroshikimate + NADPH + H(+)</text>
        <dbReference type="Rhea" id="RHEA:17737"/>
        <dbReference type="ChEBI" id="CHEBI:15378"/>
        <dbReference type="ChEBI" id="CHEBI:16630"/>
        <dbReference type="ChEBI" id="CHEBI:36208"/>
        <dbReference type="ChEBI" id="CHEBI:57783"/>
        <dbReference type="ChEBI" id="CHEBI:58349"/>
        <dbReference type="EC" id="1.1.1.25"/>
    </reaction>
</comment>
<feature type="active site" description="Proton acceptor" evidence="8">
    <location>
        <position position="71"/>
    </location>
</feature>
<dbReference type="GO" id="GO:0019632">
    <property type="term" value="P:shikimate metabolic process"/>
    <property type="evidence" value="ECO:0007669"/>
    <property type="project" value="InterPro"/>
</dbReference>
<evidence type="ECO:0000313" key="10">
    <source>
        <dbReference type="Proteomes" id="UP000188604"/>
    </source>
</evidence>
<dbReference type="CDD" id="cd01065">
    <property type="entry name" value="NAD_bind_Shikimate_DH"/>
    <property type="match status" value="1"/>
</dbReference>
<evidence type="ECO:0000256" key="7">
    <source>
        <dbReference type="ARBA" id="ARBA00049442"/>
    </source>
</evidence>
<dbReference type="EC" id="1.1.1.25" evidence="2 8"/>
<proteinExistence type="inferred from homology"/>
<dbReference type="InterPro" id="IPR013708">
    <property type="entry name" value="Shikimate_DH-bd_N"/>
</dbReference>
<dbReference type="PANTHER" id="PTHR21089:SF1">
    <property type="entry name" value="BIFUNCTIONAL 3-DEHYDROQUINATE DEHYDRATASE_SHIKIMATE DEHYDROGENASE, CHLOROPLASTIC"/>
    <property type="match status" value="1"/>
</dbReference>
<dbReference type="HAMAP" id="MF_00222">
    <property type="entry name" value="Shikimate_DH_AroE"/>
    <property type="match status" value="1"/>
</dbReference>
<name>A0A1U9KMI7_9PROT</name>
<dbReference type="RefSeq" id="WP_077805969.1">
    <property type="nucleotide sequence ID" value="NZ_BJXS01000004.1"/>
</dbReference>
<gene>
    <name evidence="8" type="primary">aroE</name>
    <name evidence="9" type="ORF">A0U93_02520</name>
</gene>
<dbReference type="OrthoDB" id="9792692at2"/>
<dbReference type="InterPro" id="IPR022893">
    <property type="entry name" value="Shikimate_DH_fam"/>
</dbReference>
<feature type="binding site" evidence="8">
    <location>
        <position position="220"/>
    </location>
    <ligand>
        <name>NADP(+)</name>
        <dbReference type="ChEBI" id="CHEBI:58349"/>
    </ligand>
</feature>
<dbReference type="AlphaFoldDB" id="A0A1U9KMI7"/>
<feature type="binding site" evidence="8">
    <location>
        <begin position="20"/>
        <end position="22"/>
    </location>
    <ligand>
        <name>shikimate</name>
        <dbReference type="ChEBI" id="CHEBI:36208"/>
    </ligand>
</feature>
<evidence type="ECO:0000256" key="1">
    <source>
        <dbReference type="ARBA" id="ARBA00004871"/>
    </source>
</evidence>
<dbReference type="NCBIfam" id="TIGR00507">
    <property type="entry name" value="aroE"/>
    <property type="match status" value="1"/>
</dbReference>
<keyword evidence="5 8" id="KW-0560">Oxidoreductase</keyword>
<dbReference type="GO" id="GO:0050661">
    <property type="term" value="F:NADP binding"/>
    <property type="evidence" value="ECO:0007669"/>
    <property type="project" value="InterPro"/>
</dbReference>
<dbReference type="KEGG" id="nch:A0U93_02520"/>
<dbReference type="UniPathway" id="UPA00053">
    <property type="reaction ID" value="UER00087"/>
</dbReference>
<keyword evidence="6 8" id="KW-0057">Aromatic amino acid biosynthesis</keyword>
<evidence type="ECO:0000256" key="4">
    <source>
        <dbReference type="ARBA" id="ARBA00022857"/>
    </source>
</evidence>
<keyword evidence="3 8" id="KW-0028">Amino-acid biosynthesis</keyword>
<evidence type="ECO:0000256" key="2">
    <source>
        <dbReference type="ARBA" id="ARBA00012962"/>
    </source>
</evidence>
<feature type="binding site" evidence="8">
    <location>
        <position position="67"/>
    </location>
    <ligand>
        <name>shikimate</name>
        <dbReference type="ChEBI" id="CHEBI:36208"/>
    </ligand>
</feature>
<dbReference type="InterPro" id="IPR006151">
    <property type="entry name" value="Shikm_DH/Glu-tRNA_Rdtase"/>
</dbReference>
<dbReference type="EMBL" id="CP014691">
    <property type="protein sequence ID" value="AQS86999.1"/>
    <property type="molecule type" value="Genomic_DNA"/>
</dbReference>
<accession>A0A1U9KMI7</accession>
<evidence type="ECO:0000256" key="5">
    <source>
        <dbReference type="ARBA" id="ARBA00023002"/>
    </source>
</evidence>
<dbReference type="STRING" id="320497.A0U93_02520"/>
<dbReference type="GO" id="GO:0005829">
    <property type="term" value="C:cytosol"/>
    <property type="evidence" value="ECO:0007669"/>
    <property type="project" value="TreeGrafter"/>
</dbReference>
<dbReference type="GO" id="GO:0009073">
    <property type="term" value="P:aromatic amino acid family biosynthetic process"/>
    <property type="evidence" value="ECO:0007669"/>
    <property type="project" value="UniProtKB-KW"/>
</dbReference>
<dbReference type="GO" id="GO:0008652">
    <property type="term" value="P:amino acid biosynthetic process"/>
    <property type="evidence" value="ECO:0007669"/>
    <property type="project" value="UniProtKB-KW"/>
</dbReference>
<keyword evidence="10" id="KW-1185">Reference proteome</keyword>
<feature type="binding site" evidence="8">
    <location>
        <position position="250"/>
    </location>
    <ligand>
        <name>shikimate</name>
        <dbReference type="ChEBI" id="CHEBI:36208"/>
    </ligand>
</feature>
<dbReference type="NCBIfam" id="NF001312">
    <property type="entry name" value="PRK00258.1-4"/>
    <property type="match status" value="1"/>
</dbReference>
<comment type="pathway">
    <text evidence="1 8">Metabolic intermediate biosynthesis; chorismate biosynthesis; chorismate from D-erythrose 4-phosphate and phosphoenolpyruvate: step 4/7.</text>
</comment>
<dbReference type="InterPro" id="IPR036291">
    <property type="entry name" value="NAD(P)-bd_dom_sf"/>
</dbReference>
<organism evidence="9 10">
    <name type="scientific">Neoasaia chiangmaiensis</name>
    <dbReference type="NCBI Taxonomy" id="320497"/>
    <lineage>
        <taxon>Bacteria</taxon>
        <taxon>Pseudomonadati</taxon>
        <taxon>Pseudomonadota</taxon>
        <taxon>Alphaproteobacteria</taxon>
        <taxon>Acetobacterales</taxon>
        <taxon>Acetobacteraceae</taxon>
        <taxon>Neoasaia</taxon>
    </lineage>
</organism>
<dbReference type="Pfam" id="PF18317">
    <property type="entry name" value="SDH_C"/>
    <property type="match status" value="1"/>
</dbReference>
<dbReference type="GO" id="GO:0009423">
    <property type="term" value="P:chorismate biosynthetic process"/>
    <property type="evidence" value="ECO:0007669"/>
    <property type="project" value="UniProtKB-UniRule"/>
</dbReference>